<dbReference type="RefSeq" id="WP_377983315.1">
    <property type="nucleotide sequence ID" value="NZ_JBBKXZ010000002.1"/>
</dbReference>
<feature type="chain" id="PRO_5046913122" evidence="2">
    <location>
        <begin position="22"/>
        <end position="543"/>
    </location>
</feature>
<dbReference type="PROSITE" id="PS51257">
    <property type="entry name" value="PROKAR_LIPOPROTEIN"/>
    <property type="match status" value="1"/>
</dbReference>
<dbReference type="SUPFAM" id="SSF49478">
    <property type="entry name" value="Cna protein B-type domain"/>
    <property type="match status" value="1"/>
</dbReference>
<proteinExistence type="predicted"/>
<keyword evidence="5" id="KW-1185">Reference proteome</keyword>
<dbReference type="InterPro" id="IPR032812">
    <property type="entry name" value="SbsA_Ig"/>
</dbReference>
<evidence type="ECO:0000313" key="4">
    <source>
        <dbReference type="EMBL" id="MFD3394433.1"/>
    </source>
</evidence>
<reference evidence="4 5" key="1">
    <citation type="submission" date="2024-03" db="EMBL/GenBank/DDBJ databases">
        <title>Aquirufa genome sequencing.</title>
        <authorList>
            <person name="Pitt A."/>
            <person name="Hahn M.W."/>
        </authorList>
    </citation>
    <scope>NUCLEOTIDE SEQUENCE [LARGE SCALE GENOMIC DNA]</scope>
    <source>
        <strain evidence="4 5">OSTEICH-129V</strain>
    </source>
</reference>
<feature type="domain" description="SbsA Ig-like" evidence="3">
    <location>
        <begin position="38"/>
        <end position="136"/>
    </location>
</feature>
<evidence type="ECO:0000259" key="3">
    <source>
        <dbReference type="Pfam" id="PF13205"/>
    </source>
</evidence>
<accession>A0ABW6DES4</accession>
<gene>
    <name evidence="4" type="ORF">U0R10_07365</name>
</gene>
<evidence type="ECO:0000256" key="1">
    <source>
        <dbReference type="ARBA" id="ARBA00022729"/>
    </source>
</evidence>
<dbReference type="EMBL" id="JBBKXZ010000002">
    <property type="protein sequence ID" value="MFD3394433.1"/>
    <property type="molecule type" value="Genomic_DNA"/>
</dbReference>
<evidence type="ECO:0000313" key="5">
    <source>
        <dbReference type="Proteomes" id="UP001598138"/>
    </source>
</evidence>
<dbReference type="Pfam" id="PF13205">
    <property type="entry name" value="Big_5"/>
    <property type="match status" value="1"/>
</dbReference>
<name>A0ABW6DES4_9BACT</name>
<feature type="signal peptide" evidence="2">
    <location>
        <begin position="1"/>
        <end position="21"/>
    </location>
</feature>
<comment type="caution">
    <text evidence="4">The sequence shown here is derived from an EMBL/GenBank/DDBJ whole genome shotgun (WGS) entry which is preliminary data.</text>
</comment>
<keyword evidence="1 2" id="KW-0732">Signal</keyword>
<evidence type="ECO:0000256" key="2">
    <source>
        <dbReference type="SAM" id="SignalP"/>
    </source>
</evidence>
<organism evidence="4 5">
    <name type="scientific">Aquirufa avitistagni</name>
    <dbReference type="NCBI Taxonomy" id="3104728"/>
    <lineage>
        <taxon>Bacteria</taxon>
        <taxon>Pseudomonadati</taxon>
        <taxon>Bacteroidota</taxon>
        <taxon>Cytophagia</taxon>
        <taxon>Cytophagales</taxon>
        <taxon>Flectobacillaceae</taxon>
        <taxon>Aquirufa</taxon>
    </lineage>
</organism>
<dbReference type="Proteomes" id="UP001598138">
    <property type="component" value="Unassembled WGS sequence"/>
</dbReference>
<sequence length="543" mass="61826">MFNYLKRSLALVFLACGVSLALMQSCAQTASPPGGKKDTLAPKVIQSVPLNKSKNFRGKKLDLTFNEYVTVKNLNQELLITPNIGTYDTRIRPMGLSILIDSALKPNTTYTFNFRNAIEDVSERNVGKNIKLVFSTSDLIDSLQISGRVRHVQTNKKLENILIGLYPYTDTLSIEKNKPYYFTKTDTAGVYQLENVAAGKYYMAAFLDLNNNLLYNSNKEVVDFITEPFIDLQSNQTRDFQVALQNLDPLKVAKTTTTAKTALIEFNRGISRADLTKSPLAYQIEVNRGIRFYAGNVERKDTLVFQAQLADSLGREITQTFRIKFREQVTKGKPIKTPYKYDVFPAMGKSLSPLDSIRIRLQKPVQGFNSQLVYFETGDDERSFLPDAGFRWNDIGNELTILKDYLPIRAKFTLAIEKKAFVSVEQDSSEAFKQSYEFQDLENYGSISGSVNTTKTNTAYVVQLIHPDTKEVLYETKTSKAFNFPYIEPATYEMRAIEDRNKNGRWDIGNFKDKTKPEAIYFFPNKLKIKANFQLTDLWISTQ</sequence>
<protein>
    <submittedName>
        <fullName evidence="4">Ig-like domain-containing protein</fullName>
    </submittedName>
</protein>